<gene>
    <name evidence="2" type="ORF">HCN58_30675</name>
</gene>
<evidence type="ECO:0000313" key="3">
    <source>
        <dbReference type="Proteomes" id="UP000544122"/>
    </source>
</evidence>
<accession>A0A7Y4GXN5</accession>
<organism evidence="2 3">
    <name type="scientific">Bradyrhizobium australiense</name>
    <dbReference type="NCBI Taxonomy" id="2721161"/>
    <lineage>
        <taxon>Bacteria</taxon>
        <taxon>Pseudomonadati</taxon>
        <taxon>Pseudomonadota</taxon>
        <taxon>Alphaproteobacteria</taxon>
        <taxon>Hyphomicrobiales</taxon>
        <taxon>Nitrobacteraceae</taxon>
        <taxon>Bradyrhizobium</taxon>
    </lineage>
</organism>
<dbReference type="RefSeq" id="WP_171583066.1">
    <property type="nucleotide sequence ID" value="NZ_JAAVLX010000012.1"/>
</dbReference>
<comment type="caution">
    <text evidence="2">The sequence shown here is derived from an EMBL/GenBank/DDBJ whole genome shotgun (WGS) entry which is preliminary data.</text>
</comment>
<keyword evidence="3" id="KW-1185">Reference proteome</keyword>
<evidence type="ECO:0000256" key="1">
    <source>
        <dbReference type="SAM" id="MobiDB-lite"/>
    </source>
</evidence>
<reference evidence="2 3" key="1">
    <citation type="submission" date="2020-03" db="EMBL/GenBank/DDBJ databases">
        <title>Bradyrhizobium diversity isolated from nodules of Indigofera sp.</title>
        <authorList>
            <person name="Klepa M."/>
            <person name="Helene L."/>
            <person name="Hungria M."/>
        </authorList>
    </citation>
    <scope>NUCLEOTIDE SEQUENCE [LARGE SCALE GENOMIC DNA]</scope>
    <source>
        <strain evidence="2 3">WSM 1791</strain>
    </source>
</reference>
<dbReference type="EMBL" id="JAAVLX010000012">
    <property type="protein sequence ID" value="NOJ43866.1"/>
    <property type="molecule type" value="Genomic_DNA"/>
</dbReference>
<evidence type="ECO:0000313" key="2">
    <source>
        <dbReference type="EMBL" id="NOJ43866.1"/>
    </source>
</evidence>
<dbReference type="Proteomes" id="UP000544122">
    <property type="component" value="Unassembled WGS sequence"/>
</dbReference>
<feature type="compositionally biased region" description="Basic residues" evidence="1">
    <location>
        <begin position="102"/>
        <end position="114"/>
    </location>
</feature>
<name>A0A7Y4GXN5_9BRAD</name>
<sequence length="123" mass="13998">MGQTKHLYDSFNKHTNANEIGALLNMPHFKRVCPNNSYRASCRSQGRVAATSSTPPTIIFREPRVCQQQRQFVLPERTRPVRATDLAKHSMAQAVYDTASQRARRSHCVKKHERPARGHGTFP</sequence>
<proteinExistence type="predicted"/>
<feature type="region of interest" description="Disordered" evidence="1">
    <location>
        <begin position="98"/>
        <end position="123"/>
    </location>
</feature>
<protein>
    <submittedName>
        <fullName evidence="2">Uncharacterized protein</fullName>
    </submittedName>
</protein>
<dbReference type="AlphaFoldDB" id="A0A7Y4GXN5"/>